<dbReference type="AlphaFoldDB" id="B7K5A7"/>
<keyword evidence="2" id="KW-1185">Reference proteome</keyword>
<dbReference type="EMBL" id="CP001287">
    <property type="protein sequence ID" value="ACK67933.1"/>
    <property type="molecule type" value="Genomic_DNA"/>
</dbReference>
<gene>
    <name evidence="1" type="ordered locus">PCC8801_3994</name>
</gene>
<evidence type="ECO:0000313" key="2">
    <source>
        <dbReference type="Proteomes" id="UP000008204"/>
    </source>
</evidence>
<protein>
    <submittedName>
        <fullName evidence="1">Uncharacterized protein</fullName>
    </submittedName>
</protein>
<dbReference type="HOGENOM" id="CLU_081561_0_0_3"/>
<dbReference type="KEGG" id="cyp:PCC8801_3994"/>
<reference evidence="2" key="1">
    <citation type="journal article" date="2011" name="MBio">
        <title>Novel metabolic attributes of the genus Cyanothece, comprising a group of unicellular nitrogen-fixing Cyanobacteria.</title>
        <authorList>
            <person name="Bandyopadhyay A."/>
            <person name="Elvitigala T."/>
            <person name="Welsh E."/>
            <person name="Stockel J."/>
            <person name="Liberton M."/>
            <person name="Min H."/>
            <person name="Sherman L.A."/>
            <person name="Pakrasi H.B."/>
        </authorList>
    </citation>
    <scope>NUCLEOTIDE SEQUENCE [LARGE SCALE GENOMIC DNA]</scope>
    <source>
        <strain evidence="2">PCC 8801</strain>
    </source>
</reference>
<evidence type="ECO:0000313" key="1">
    <source>
        <dbReference type="EMBL" id="ACK67933.1"/>
    </source>
</evidence>
<dbReference type="Proteomes" id="UP000008204">
    <property type="component" value="Chromosome"/>
</dbReference>
<dbReference type="Gene3D" id="1.20.910.10">
    <property type="entry name" value="Heme oxygenase-like"/>
    <property type="match status" value="1"/>
</dbReference>
<name>B7K5A7_RIPO1</name>
<dbReference type="InterPro" id="IPR016084">
    <property type="entry name" value="Haem_Oase-like_multi-hlx"/>
</dbReference>
<accession>B7K5A7</accession>
<dbReference type="RefSeq" id="WP_012597187.1">
    <property type="nucleotide sequence ID" value="NC_011726.1"/>
</dbReference>
<dbReference type="OrthoDB" id="486260at2"/>
<proteinExistence type="predicted"/>
<organism evidence="1 2">
    <name type="scientific">Rippkaea orientalis (strain PCC 8801 / RF-1)</name>
    <name type="common">Cyanothece sp. (strain PCC 8801)</name>
    <dbReference type="NCBI Taxonomy" id="41431"/>
    <lineage>
        <taxon>Bacteria</taxon>
        <taxon>Bacillati</taxon>
        <taxon>Cyanobacteriota</taxon>
        <taxon>Cyanophyceae</taxon>
        <taxon>Oscillatoriophycideae</taxon>
        <taxon>Chroococcales</taxon>
        <taxon>Aphanothecaceae</taxon>
        <taxon>Rippkaea</taxon>
        <taxon>Rippkaea orientalis</taxon>
    </lineage>
</organism>
<dbReference type="STRING" id="41431.PCC8801_3994"/>
<sequence>MLEQRNNPEKVNVFAPGVAFFVLTFQDILRITESKITHPELLMIAQYNRQEDLGHEQWFLQDLHQLGINCDAFLLFGQEYFQTRDTSFEIISEIYQASDDRIRLVIPLALEAAGHVFFSRVHQLFYGTKYHTKLKYFSQEHFQIELNHTFRQEDINNMILSIELTDELYQEAMQVVDRVFTALSNMLCSLNHKITKDEERTVEKVY</sequence>
<dbReference type="eggNOG" id="COG2072">
    <property type="taxonomic scope" value="Bacteria"/>
</dbReference>